<organism evidence="1 2">
    <name type="scientific">Nocardia elegans</name>
    <dbReference type="NCBI Taxonomy" id="300029"/>
    <lineage>
        <taxon>Bacteria</taxon>
        <taxon>Bacillati</taxon>
        <taxon>Actinomycetota</taxon>
        <taxon>Actinomycetes</taxon>
        <taxon>Mycobacteriales</taxon>
        <taxon>Nocardiaceae</taxon>
        <taxon>Nocardia</taxon>
    </lineage>
</organism>
<accession>A0ABW6TLF9</accession>
<dbReference type="Proteomes" id="UP001602089">
    <property type="component" value="Unassembled WGS sequence"/>
</dbReference>
<keyword evidence="2" id="KW-1185">Reference proteome</keyword>
<name>A0ABW6TLF9_9NOCA</name>
<evidence type="ECO:0008006" key="3">
    <source>
        <dbReference type="Google" id="ProtNLM"/>
    </source>
</evidence>
<reference evidence="1 2" key="1">
    <citation type="submission" date="2024-10" db="EMBL/GenBank/DDBJ databases">
        <title>The Natural Products Discovery Center: Release of the First 8490 Sequenced Strains for Exploring Actinobacteria Biosynthetic Diversity.</title>
        <authorList>
            <person name="Kalkreuter E."/>
            <person name="Kautsar S.A."/>
            <person name="Yang D."/>
            <person name="Bader C.D."/>
            <person name="Teijaro C.N."/>
            <person name="Fluegel L."/>
            <person name="Davis C.M."/>
            <person name="Simpson J.R."/>
            <person name="Lauterbach L."/>
            <person name="Steele A.D."/>
            <person name="Gui C."/>
            <person name="Meng S."/>
            <person name="Li G."/>
            <person name="Viehrig K."/>
            <person name="Ye F."/>
            <person name="Su P."/>
            <person name="Kiefer A.F."/>
            <person name="Nichols A."/>
            <person name="Cepeda A.J."/>
            <person name="Yan W."/>
            <person name="Fan B."/>
            <person name="Jiang Y."/>
            <person name="Adhikari A."/>
            <person name="Zheng C.-J."/>
            <person name="Schuster L."/>
            <person name="Cowan T.M."/>
            <person name="Smanski M.J."/>
            <person name="Chevrette M.G."/>
            <person name="De Carvalho L.P.S."/>
            <person name="Shen B."/>
        </authorList>
    </citation>
    <scope>NUCLEOTIDE SEQUENCE [LARGE SCALE GENOMIC DNA]</scope>
    <source>
        <strain evidence="1 2">NPDC001867</strain>
    </source>
</reference>
<protein>
    <recommendedName>
        <fullName evidence="3">HNH endonuclease</fullName>
    </recommendedName>
</protein>
<gene>
    <name evidence="1" type="ORF">ACFYY5_29380</name>
</gene>
<dbReference type="EMBL" id="JBIATK010000012">
    <property type="protein sequence ID" value="MFF4026970.1"/>
    <property type="molecule type" value="Genomic_DNA"/>
</dbReference>
<proteinExistence type="predicted"/>
<evidence type="ECO:0000313" key="2">
    <source>
        <dbReference type="Proteomes" id="UP001602089"/>
    </source>
</evidence>
<sequence length="60" mass="6534">MTIDHINGNGAAHRRSLGKNAGSLQVWRSLIADNFPSGYQVLCWNCNVAKHIYGVCPHAA</sequence>
<dbReference type="RefSeq" id="WP_387132053.1">
    <property type="nucleotide sequence ID" value="NZ_JBIATK010000012.1"/>
</dbReference>
<evidence type="ECO:0000313" key="1">
    <source>
        <dbReference type="EMBL" id="MFF4026970.1"/>
    </source>
</evidence>
<comment type="caution">
    <text evidence="1">The sequence shown here is derived from an EMBL/GenBank/DDBJ whole genome shotgun (WGS) entry which is preliminary data.</text>
</comment>